<dbReference type="EMBL" id="BK016133">
    <property type="protein sequence ID" value="DAF97387.1"/>
    <property type="molecule type" value="Genomic_DNA"/>
</dbReference>
<organism evidence="1">
    <name type="scientific">Myoviridae sp. ctijX18</name>
    <dbReference type="NCBI Taxonomy" id="2825154"/>
    <lineage>
        <taxon>Viruses</taxon>
        <taxon>Duplodnaviria</taxon>
        <taxon>Heunggongvirae</taxon>
        <taxon>Uroviricota</taxon>
        <taxon>Caudoviricetes</taxon>
    </lineage>
</organism>
<evidence type="ECO:0000313" key="1">
    <source>
        <dbReference type="EMBL" id="DAF97387.1"/>
    </source>
</evidence>
<protein>
    <submittedName>
        <fullName evidence="1">Baseplate wedge protein</fullName>
    </submittedName>
</protein>
<reference evidence="1" key="1">
    <citation type="journal article" date="2021" name="Proc. Natl. Acad. Sci. U.S.A.">
        <title>A Catalog of Tens of Thousands of Viruses from Human Metagenomes Reveals Hidden Associations with Chronic Diseases.</title>
        <authorList>
            <person name="Tisza M.J."/>
            <person name="Buck C.B."/>
        </authorList>
    </citation>
    <scope>NUCLEOTIDE SEQUENCE</scope>
    <source>
        <strain evidence="1">CtijX18</strain>
    </source>
</reference>
<accession>A0A8S5USH8</accession>
<proteinExistence type="predicted"/>
<name>A0A8S5USH8_9CAUD</name>
<sequence>MFERFFKMSLLNDTFDDSGYGHEDFKTVIEDHLPILSRADNIDQVINVAPIDAARWEYDFSGLLRFLGVQPQYHWATMRVNGLRSADEYRSDLIQIKIPSKEVIDRLYNYYNTVIRKSAG</sequence>